<dbReference type="STRING" id="1192034.CAP_8838"/>
<evidence type="ECO:0000313" key="3">
    <source>
        <dbReference type="Proteomes" id="UP000019678"/>
    </source>
</evidence>
<dbReference type="EMBL" id="ASRX01000093">
    <property type="protein sequence ID" value="EYF00970.1"/>
    <property type="molecule type" value="Genomic_DNA"/>
</dbReference>
<organism evidence="2 3">
    <name type="scientific">Chondromyces apiculatus DSM 436</name>
    <dbReference type="NCBI Taxonomy" id="1192034"/>
    <lineage>
        <taxon>Bacteria</taxon>
        <taxon>Pseudomonadati</taxon>
        <taxon>Myxococcota</taxon>
        <taxon>Polyangia</taxon>
        <taxon>Polyangiales</taxon>
        <taxon>Polyangiaceae</taxon>
        <taxon>Chondromyces</taxon>
    </lineage>
</organism>
<name>A0A017SWJ2_9BACT</name>
<evidence type="ECO:0000256" key="1">
    <source>
        <dbReference type="SAM" id="MobiDB-lite"/>
    </source>
</evidence>
<protein>
    <submittedName>
        <fullName evidence="2">Uncharacterized protein</fullName>
    </submittedName>
</protein>
<feature type="region of interest" description="Disordered" evidence="1">
    <location>
        <begin position="1"/>
        <end position="43"/>
    </location>
</feature>
<sequence>MPLRSGPCSDRKPAWQRTVRPSASARLPGRQRTPGIPSCGRAAIPARSGAMTAGRPCLPC</sequence>
<keyword evidence="3" id="KW-1185">Reference proteome</keyword>
<reference evidence="2 3" key="1">
    <citation type="submission" date="2013-05" db="EMBL/GenBank/DDBJ databases">
        <title>Genome assembly of Chondromyces apiculatus DSM 436.</title>
        <authorList>
            <person name="Sharma G."/>
            <person name="Khatri I."/>
            <person name="Kaur C."/>
            <person name="Mayilraj S."/>
            <person name="Subramanian S."/>
        </authorList>
    </citation>
    <scope>NUCLEOTIDE SEQUENCE [LARGE SCALE GENOMIC DNA]</scope>
    <source>
        <strain evidence="2 3">DSM 436</strain>
    </source>
</reference>
<dbReference type="AlphaFoldDB" id="A0A017SWJ2"/>
<accession>A0A017SWJ2</accession>
<dbReference type="Proteomes" id="UP000019678">
    <property type="component" value="Unassembled WGS sequence"/>
</dbReference>
<gene>
    <name evidence="2" type="ORF">CAP_8838</name>
</gene>
<evidence type="ECO:0000313" key="2">
    <source>
        <dbReference type="EMBL" id="EYF00970.1"/>
    </source>
</evidence>
<proteinExistence type="predicted"/>
<comment type="caution">
    <text evidence="2">The sequence shown here is derived from an EMBL/GenBank/DDBJ whole genome shotgun (WGS) entry which is preliminary data.</text>
</comment>